<sequence>MVARQHRSPTLTHNEVESLPPISNVRSLPREALLALWIELHGTPPPARLSQTFLRRFIAFDLQACTKGPLPQSAKSQLAKLAAGKTSAAKPVLKSRGRYLREWNGVTHVVDVTDQGHLYKGETYQSLSAVARAITGAHWSGPRFFGAPRGTSETHSPVRRRAK</sequence>
<evidence type="ECO:0000313" key="2">
    <source>
        <dbReference type="Proteomes" id="UP000198977"/>
    </source>
</evidence>
<accession>A0A1I2FSE4</accession>
<dbReference type="OrthoDB" id="284135at2"/>
<dbReference type="AlphaFoldDB" id="A0A1I2FSE4"/>
<reference evidence="2" key="1">
    <citation type="submission" date="2016-10" db="EMBL/GenBank/DDBJ databases">
        <authorList>
            <person name="Varghese N."/>
            <person name="Submissions S."/>
        </authorList>
    </citation>
    <scope>NUCLEOTIDE SEQUENCE [LARGE SCALE GENOMIC DNA]</scope>
    <source>
        <strain evidence="2">DSM 11443</strain>
    </source>
</reference>
<dbReference type="InterPro" id="IPR021322">
    <property type="entry name" value="DUF2924"/>
</dbReference>
<proteinExistence type="predicted"/>
<dbReference type="STRING" id="74348.SAMN04488523_11717"/>
<gene>
    <name evidence="1" type="ORF">SAMN04488523_11717</name>
</gene>
<keyword evidence="2" id="KW-1185">Reference proteome</keyword>
<protein>
    <recommendedName>
        <fullName evidence="3">DUF2924 domain-containing protein</fullName>
    </recommendedName>
</protein>
<dbReference type="Pfam" id="PF11149">
    <property type="entry name" value="DUF2924"/>
    <property type="match status" value="1"/>
</dbReference>
<name>A0A1I2FSE4_9RHOB</name>
<organism evidence="1 2">
    <name type="scientific">Sulfitobacter brevis</name>
    <dbReference type="NCBI Taxonomy" id="74348"/>
    <lineage>
        <taxon>Bacteria</taxon>
        <taxon>Pseudomonadati</taxon>
        <taxon>Pseudomonadota</taxon>
        <taxon>Alphaproteobacteria</taxon>
        <taxon>Rhodobacterales</taxon>
        <taxon>Roseobacteraceae</taxon>
        <taxon>Sulfitobacter</taxon>
    </lineage>
</organism>
<dbReference type="EMBL" id="FOMW01000017">
    <property type="protein sequence ID" value="SFF07657.1"/>
    <property type="molecule type" value="Genomic_DNA"/>
</dbReference>
<evidence type="ECO:0008006" key="3">
    <source>
        <dbReference type="Google" id="ProtNLM"/>
    </source>
</evidence>
<dbReference type="Proteomes" id="UP000198977">
    <property type="component" value="Unassembled WGS sequence"/>
</dbReference>
<evidence type="ECO:0000313" key="1">
    <source>
        <dbReference type="EMBL" id="SFF07657.1"/>
    </source>
</evidence>